<dbReference type="InterPro" id="IPR050913">
    <property type="entry name" value="AP2/ERF_ERF"/>
</dbReference>
<dbReference type="InterPro" id="IPR001471">
    <property type="entry name" value="AP2/ERF_dom"/>
</dbReference>
<dbReference type="Gene3D" id="3.30.730.10">
    <property type="entry name" value="AP2/ERF domain"/>
    <property type="match status" value="1"/>
</dbReference>
<dbReference type="Proteomes" id="UP001237642">
    <property type="component" value="Unassembled WGS sequence"/>
</dbReference>
<keyword evidence="5" id="KW-0804">Transcription</keyword>
<evidence type="ECO:0000256" key="7">
    <source>
        <dbReference type="SAM" id="MobiDB-lite"/>
    </source>
</evidence>
<dbReference type="InterPro" id="IPR036955">
    <property type="entry name" value="AP2/ERF_dom_sf"/>
</dbReference>
<dbReference type="EMBL" id="JAUIZM010000007">
    <property type="protein sequence ID" value="KAK1377122.1"/>
    <property type="molecule type" value="Genomic_DNA"/>
</dbReference>
<dbReference type="GO" id="GO:0003700">
    <property type="term" value="F:DNA-binding transcription factor activity"/>
    <property type="evidence" value="ECO:0007669"/>
    <property type="project" value="InterPro"/>
</dbReference>
<feature type="compositionally biased region" description="Polar residues" evidence="7">
    <location>
        <begin position="171"/>
        <end position="184"/>
    </location>
</feature>
<dbReference type="AlphaFoldDB" id="A0AAD8I0Y8"/>
<gene>
    <name evidence="9" type="ORF">POM88_033315</name>
</gene>
<dbReference type="PANTHER" id="PTHR31194">
    <property type="entry name" value="SHN SHINE , DNA BINDING / TRANSCRIPTION FACTOR"/>
    <property type="match status" value="1"/>
</dbReference>
<evidence type="ECO:0000259" key="8">
    <source>
        <dbReference type="PROSITE" id="PS51032"/>
    </source>
</evidence>
<dbReference type="GO" id="GO:0006952">
    <property type="term" value="P:defense response"/>
    <property type="evidence" value="ECO:0007669"/>
    <property type="project" value="UniProtKB-KW"/>
</dbReference>
<dbReference type="PRINTS" id="PR00367">
    <property type="entry name" value="ETHRSPELEMNT"/>
</dbReference>
<comment type="subcellular location">
    <subcellularLocation>
        <location evidence="1">Nucleus</location>
    </subcellularLocation>
</comment>
<keyword evidence="2" id="KW-0611">Plant defense</keyword>
<protein>
    <submittedName>
        <fullName evidence="9">Ethylene-responsive transcription factor CRF1-like</fullName>
    </submittedName>
</protein>
<dbReference type="FunFam" id="3.30.730.10:FF:000001">
    <property type="entry name" value="Ethylene-responsive transcription factor 2"/>
    <property type="match status" value="1"/>
</dbReference>
<evidence type="ECO:0000256" key="2">
    <source>
        <dbReference type="ARBA" id="ARBA00022821"/>
    </source>
</evidence>
<evidence type="ECO:0000256" key="1">
    <source>
        <dbReference type="ARBA" id="ARBA00004123"/>
    </source>
</evidence>
<comment type="caution">
    <text evidence="9">The sequence shown here is derived from an EMBL/GenBank/DDBJ whole genome shotgun (WGS) entry which is preliminary data.</text>
</comment>
<keyword evidence="6" id="KW-0539">Nucleus</keyword>
<keyword evidence="3" id="KW-0805">Transcription regulation</keyword>
<dbReference type="PANTHER" id="PTHR31194:SF140">
    <property type="entry name" value="ETHYLENE-RESPONSIVE TRANSCRIPTION FACTOR CRF2"/>
    <property type="match status" value="1"/>
</dbReference>
<evidence type="ECO:0000256" key="6">
    <source>
        <dbReference type="ARBA" id="ARBA00023242"/>
    </source>
</evidence>
<sequence length="316" mass="34667">MSPDISTQMVSSSVKCTEHRTQTTMFSSRVNGVATRVVRISVTDPDATDSSSDEDGPSVHQRKMKKYVNEVTIKSSRSNTRKKTAGKARKEVPAIKLNPNKKFRGVRQRPWGKWAAEIRDPMKRVRLWLGTYDTAEEAAMVYDHAAIKLRGPHALTNFSTPPSKVVPEKNPSPTCSGYESGNESNNTTTTTNICSPKSVLGFVTVSNEESNNDDIKSTSTVTDTVKVAESFTDFLGTNDSTSCPIFTENLFDFQCSPLDLFDQMGQPGSMFDDCCSDMFIGSGNDFGFGSGSSTWMDDEGFQDFGDIFGSDPLVVL</sequence>
<dbReference type="SUPFAM" id="SSF54171">
    <property type="entry name" value="DNA-binding domain"/>
    <property type="match status" value="1"/>
</dbReference>
<feature type="region of interest" description="Disordered" evidence="7">
    <location>
        <begin position="159"/>
        <end position="190"/>
    </location>
</feature>
<dbReference type="InterPro" id="IPR016177">
    <property type="entry name" value="DNA-bd_dom_sf"/>
</dbReference>
<evidence type="ECO:0000313" key="10">
    <source>
        <dbReference type="Proteomes" id="UP001237642"/>
    </source>
</evidence>
<dbReference type="PROSITE" id="PS51032">
    <property type="entry name" value="AP2_ERF"/>
    <property type="match status" value="1"/>
</dbReference>
<feature type="region of interest" description="Disordered" evidence="7">
    <location>
        <begin position="41"/>
        <end position="63"/>
    </location>
</feature>
<evidence type="ECO:0000313" key="9">
    <source>
        <dbReference type="EMBL" id="KAK1377122.1"/>
    </source>
</evidence>
<feature type="domain" description="AP2/ERF" evidence="8">
    <location>
        <begin position="102"/>
        <end position="159"/>
    </location>
</feature>
<evidence type="ECO:0000256" key="4">
    <source>
        <dbReference type="ARBA" id="ARBA00023125"/>
    </source>
</evidence>
<name>A0AAD8I0Y8_9APIA</name>
<evidence type="ECO:0000256" key="3">
    <source>
        <dbReference type="ARBA" id="ARBA00023015"/>
    </source>
</evidence>
<reference evidence="9" key="2">
    <citation type="submission" date="2023-05" db="EMBL/GenBank/DDBJ databases">
        <authorList>
            <person name="Schelkunov M.I."/>
        </authorList>
    </citation>
    <scope>NUCLEOTIDE SEQUENCE</scope>
    <source>
        <strain evidence="9">Hsosn_3</strain>
        <tissue evidence="9">Leaf</tissue>
    </source>
</reference>
<dbReference type="SMART" id="SM00380">
    <property type="entry name" value="AP2"/>
    <property type="match status" value="1"/>
</dbReference>
<keyword evidence="10" id="KW-1185">Reference proteome</keyword>
<organism evidence="9 10">
    <name type="scientific">Heracleum sosnowskyi</name>
    <dbReference type="NCBI Taxonomy" id="360622"/>
    <lineage>
        <taxon>Eukaryota</taxon>
        <taxon>Viridiplantae</taxon>
        <taxon>Streptophyta</taxon>
        <taxon>Embryophyta</taxon>
        <taxon>Tracheophyta</taxon>
        <taxon>Spermatophyta</taxon>
        <taxon>Magnoliopsida</taxon>
        <taxon>eudicotyledons</taxon>
        <taxon>Gunneridae</taxon>
        <taxon>Pentapetalae</taxon>
        <taxon>asterids</taxon>
        <taxon>campanulids</taxon>
        <taxon>Apiales</taxon>
        <taxon>Apiaceae</taxon>
        <taxon>Apioideae</taxon>
        <taxon>apioid superclade</taxon>
        <taxon>Tordylieae</taxon>
        <taxon>Tordyliinae</taxon>
        <taxon>Heracleum</taxon>
    </lineage>
</organism>
<dbReference type="GO" id="GO:0005634">
    <property type="term" value="C:nucleus"/>
    <property type="evidence" value="ECO:0007669"/>
    <property type="project" value="UniProtKB-SubCell"/>
</dbReference>
<dbReference type="CDD" id="cd00018">
    <property type="entry name" value="AP2"/>
    <property type="match status" value="1"/>
</dbReference>
<evidence type="ECO:0000256" key="5">
    <source>
        <dbReference type="ARBA" id="ARBA00023163"/>
    </source>
</evidence>
<proteinExistence type="predicted"/>
<keyword evidence="4" id="KW-0238">DNA-binding</keyword>
<dbReference type="GO" id="GO:0003677">
    <property type="term" value="F:DNA binding"/>
    <property type="evidence" value="ECO:0007669"/>
    <property type="project" value="UniProtKB-KW"/>
</dbReference>
<accession>A0AAD8I0Y8</accession>
<reference evidence="9" key="1">
    <citation type="submission" date="2023-02" db="EMBL/GenBank/DDBJ databases">
        <title>Genome of toxic invasive species Heracleum sosnowskyi carries increased number of genes despite the absence of recent whole-genome duplications.</title>
        <authorList>
            <person name="Schelkunov M."/>
            <person name="Shtratnikova V."/>
            <person name="Makarenko M."/>
            <person name="Klepikova A."/>
            <person name="Omelchenko D."/>
            <person name="Novikova G."/>
            <person name="Obukhova E."/>
            <person name="Bogdanov V."/>
            <person name="Penin A."/>
            <person name="Logacheva M."/>
        </authorList>
    </citation>
    <scope>NUCLEOTIDE SEQUENCE</scope>
    <source>
        <strain evidence="9">Hsosn_3</strain>
        <tissue evidence="9">Leaf</tissue>
    </source>
</reference>
<dbReference type="Pfam" id="PF00847">
    <property type="entry name" value="AP2"/>
    <property type="match status" value="1"/>
</dbReference>